<dbReference type="Proteomes" id="UP001143548">
    <property type="component" value="Unassembled WGS sequence"/>
</dbReference>
<comment type="caution">
    <text evidence="2">The sequence shown here is derived from an EMBL/GenBank/DDBJ whole genome shotgun (WGS) entry which is preliminary data.</text>
</comment>
<gene>
    <name evidence="2" type="ORF">AbraCBS73388_011823</name>
</gene>
<sequence length="101" mass="10531">MEELGTGDIAQSGNSCQIPAKLQQEPKGEMRGHNRSKVPRAKERGAGRNEGREQIGRDKPARRKAYAKDGAGERAGDTGGGGAGVSADDDDLGALSNEPKS</sequence>
<feature type="compositionally biased region" description="Basic and acidic residues" evidence="1">
    <location>
        <begin position="66"/>
        <end position="76"/>
    </location>
</feature>
<dbReference type="EMBL" id="BROQ01000095">
    <property type="protein sequence ID" value="GKZ24819.1"/>
    <property type="molecule type" value="Genomic_DNA"/>
</dbReference>
<evidence type="ECO:0000313" key="3">
    <source>
        <dbReference type="Proteomes" id="UP001143548"/>
    </source>
</evidence>
<evidence type="ECO:0000313" key="2">
    <source>
        <dbReference type="EMBL" id="GKZ24819.1"/>
    </source>
</evidence>
<name>A0A9W5YY40_9EURO</name>
<feature type="region of interest" description="Disordered" evidence="1">
    <location>
        <begin position="1"/>
        <end position="101"/>
    </location>
</feature>
<protein>
    <submittedName>
        <fullName evidence="2">Uncharacterized protein</fullName>
    </submittedName>
</protein>
<accession>A0A9W5YY40</accession>
<organism evidence="2 3">
    <name type="scientific">Aspergillus brasiliensis</name>
    <dbReference type="NCBI Taxonomy" id="319629"/>
    <lineage>
        <taxon>Eukaryota</taxon>
        <taxon>Fungi</taxon>
        <taxon>Dikarya</taxon>
        <taxon>Ascomycota</taxon>
        <taxon>Pezizomycotina</taxon>
        <taxon>Eurotiomycetes</taxon>
        <taxon>Eurotiomycetidae</taxon>
        <taxon>Eurotiales</taxon>
        <taxon>Aspergillaceae</taxon>
        <taxon>Aspergillus</taxon>
        <taxon>Aspergillus subgen. Circumdati</taxon>
    </lineage>
</organism>
<proteinExistence type="predicted"/>
<reference evidence="2" key="1">
    <citation type="submission" date="2022-07" db="EMBL/GenBank/DDBJ databases">
        <title>Taxonomy of Aspergillus series Nigri: significant species reduction supported by multi-species coalescent approaches.</title>
        <authorList>
            <person name="Bian C."/>
            <person name="Kusuya Y."/>
            <person name="Sklenar F."/>
            <person name="D'hooge E."/>
            <person name="Yaguchi T."/>
            <person name="Takahashi H."/>
            <person name="Hubka V."/>
        </authorList>
    </citation>
    <scope>NUCLEOTIDE SEQUENCE</scope>
    <source>
        <strain evidence="2">CBS 733.88</strain>
    </source>
</reference>
<feature type="compositionally biased region" description="Basic and acidic residues" evidence="1">
    <location>
        <begin position="40"/>
        <end position="59"/>
    </location>
</feature>
<dbReference type="AlphaFoldDB" id="A0A9W5YY40"/>
<evidence type="ECO:0000256" key="1">
    <source>
        <dbReference type="SAM" id="MobiDB-lite"/>
    </source>
</evidence>